<evidence type="ECO:0000313" key="2">
    <source>
        <dbReference type="EMBL" id="KAH7950834.1"/>
    </source>
</evidence>
<comment type="caution">
    <text evidence="2">The sequence shown here is derived from an EMBL/GenBank/DDBJ whole genome shotgun (WGS) entry which is preliminary data.</text>
</comment>
<dbReference type="Proteomes" id="UP000821837">
    <property type="component" value="Chromosome 5"/>
</dbReference>
<organism evidence="2 3">
    <name type="scientific">Rhipicephalus sanguineus</name>
    <name type="common">Brown dog tick</name>
    <name type="synonym">Ixodes sanguineus</name>
    <dbReference type="NCBI Taxonomy" id="34632"/>
    <lineage>
        <taxon>Eukaryota</taxon>
        <taxon>Metazoa</taxon>
        <taxon>Ecdysozoa</taxon>
        <taxon>Arthropoda</taxon>
        <taxon>Chelicerata</taxon>
        <taxon>Arachnida</taxon>
        <taxon>Acari</taxon>
        <taxon>Parasitiformes</taxon>
        <taxon>Ixodida</taxon>
        <taxon>Ixodoidea</taxon>
        <taxon>Ixodidae</taxon>
        <taxon>Rhipicephalinae</taxon>
        <taxon>Rhipicephalus</taxon>
        <taxon>Rhipicephalus</taxon>
    </lineage>
</organism>
<proteinExistence type="predicted"/>
<evidence type="ECO:0000256" key="1">
    <source>
        <dbReference type="SAM" id="MobiDB-lite"/>
    </source>
</evidence>
<dbReference type="AlphaFoldDB" id="A0A9D4PPP7"/>
<feature type="compositionally biased region" description="Basic residues" evidence="1">
    <location>
        <begin position="1"/>
        <end position="16"/>
    </location>
</feature>
<evidence type="ECO:0000313" key="3">
    <source>
        <dbReference type="Proteomes" id="UP000821837"/>
    </source>
</evidence>
<keyword evidence="3" id="KW-1185">Reference proteome</keyword>
<sequence>MGKRRKKKKRSKTGRGRRVEQSGVRITGVARLRVGFQTRREKSDKAMTLQLPTVYSEVCGLKEFRP</sequence>
<protein>
    <submittedName>
        <fullName evidence="2">Uncharacterized protein</fullName>
    </submittedName>
</protein>
<reference evidence="2" key="1">
    <citation type="journal article" date="2020" name="Cell">
        <title>Large-Scale Comparative Analyses of Tick Genomes Elucidate Their Genetic Diversity and Vector Capacities.</title>
        <authorList>
            <consortium name="Tick Genome and Microbiome Consortium (TIGMIC)"/>
            <person name="Jia N."/>
            <person name="Wang J."/>
            <person name="Shi W."/>
            <person name="Du L."/>
            <person name="Sun Y."/>
            <person name="Zhan W."/>
            <person name="Jiang J.F."/>
            <person name="Wang Q."/>
            <person name="Zhang B."/>
            <person name="Ji P."/>
            <person name="Bell-Sakyi L."/>
            <person name="Cui X.M."/>
            <person name="Yuan T.T."/>
            <person name="Jiang B.G."/>
            <person name="Yang W.F."/>
            <person name="Lam T.T."/>
            <person name="Chang Q.C."/>
            <person name="Ding S.J."/>
            <person name="Wang X.J."/>
            <person name="Zhu J.G."/>
            <person name="Ruan X.D."/>
            <person name="Zhao L."/>
            <person name="Wei J.T."/>
            <person name="Ye R.Z."/>
            <person name="Que T.C."/>
            <person name="Du C.H."/>
            <person name="Zhou Y.H."/>
            <person name="Cheng J.X."/>
            <person name="Dai P.F."/>
            <person name="Guo W.B."/>
            <person name="Han X.H."/>
            <person name="Huang E.J."/>
            <person name="Li L.F."/>
            <person name="Wei W."/>
            <person name="Gao Y.C."/>
            <person name="Liu J.Z."/>
            <person name="Shao H.Z."/>
            <person name="Wang X."/>
            <person name="Wang C.C."/>
            <person name="Yang T.C."/>
            <person name="Huo Q.B."/>
            <person name="Li W."/>
            <person name="Chen H.Y."/>
            <person name="Chen S.E."/>
            <person name="Zhou L.G."/>
            <person name="Ni X.B."/>
            <person name="Tian J.H."/>
            <person name="Sheng Y."/>
            <person name="Liu T."/>
            <person name="Pan Y.S."/>
            <person name="Xia L.Y."/>
            <person name="Li J."/>
            <person name="Zhao F."/>
            <person name="Cao W.C."/>
        </authorList>
    </citation>
    <scope>NUCLEOTIDE SEQUENCE</scope>
    <source>
        <strain evidence="2">Rsan-2018</strain>
    </source>
</reference>
<reference evidence="2" key="2">
    <citation type="submission" date="2021-09" db="EMBL/GenBank/DDBJ databases">
        <authorList>
            <person name="Jia N."/>
            <person name="Wang J."/>
            <person name="Shi W."/>
            <person name="Du L."/>
            <person name="Sun Y."/>
            <person name="Zhan W."/>
            <person name="Jiang J."/>
            <person name="Wang Q."/>
            <person name="Zhang B."/>
            <person name="Ji P."/>
            <person name="Sakyi L.B."/>
            <person name="Cui X."/>
            <person name="Yuan T."/>
            <person name="Jiang B."/>
            <person name="Yang W."/>
            <person name="Lam T.T.-Y."/>
            <person name="Chang Q."/>
            <person name="Ding S."/>
            <person name="Wang X."/>
            <person name="Zhu J."/>
            <person name="Ruan X."/>
            <person name="Zhao L."/>
            <person name="Wei J."/>
            <person name="Que T."/>
            <person name="Du C."/>
            <person name="Cheng J."/>
            <person name="Dai P."/>
            <person name="Han X."/>
            <person name="Huang E."/>
            <person name="Gao Y."/>
            <person name="Liu J."/>
            <person name="Shao H."/>
            <person name="Ye R."/>
            <person name="Li L."/>
            <person name="Wei W."/>
            <person name="Wang X."/>
            <person name="Wang C."/>
            <person name="Huo Q."/>
            <person name="Li W."/>
            <person name="Guo W."/>
            <person name="Chen H."/>
            <person name="Chen S."/>
            <person name="Zhou L."/>
            <person name="Zhou L."/>
            <person name="Ni X."/>
            <person name="Tian J."/>
            <person name="Zhou Y."/>
            <person name="Sheng Y."/>
            <person name="Liu T."/>
            <person name="Pan Y."/>
            <person name="Xia L."/>
            <person name="Li J."/>
            <person name="Zhao F."/>
            <person name="Cao W."/>
        </authorList>
    </citation>
    <scope>NUCLEOTIDE SEQUENCE</scope>
    <source>
        <strain evidence="2">Rsan-2018</strain>
        <tissue evidence="2">Larvae</tissue>
    </source>
</reference>
<dbReference type="EMBL" id="JABSTV010001251">
    <property type="protein sequence ID" value="KAH7950834.1"/>
    <property type="molecule type" value="Genomic_DNA"/>
</dbReference>
<accession>A0A9D4PPP7</accession>
<name>A0A9D4PPP7_RHISA</name>
<gene>
    <name evidence="2" type="ORF">HPB52_002137</name>
</gene>
<feature type="region of interest" description="Disordered" evidence="1">
    <location>
        <begin position="1"/>
        <end position="21"/>
    </location>
</feature>